<dbReference type="EMBL" id="PKSM01000104">
    <property type="protein sequence ID" value="POW12371.1"/>
    <property type="molecule type" value="Genomic_DNA"/>
</dbReference>
<dbReference type="VEuPathDB" id="FungiDB:PSHT_08113"/>
<organism evidence="2 3">
    <name type="scientific">Puccinia striiformis</name>
    <dbReference type="NCBI Taxonomy" id="27350"/>
    <lineage>
        <taxon>Eukaryota</taxon>
        <taxon>Fungi</taxon>
        <taxon>Dikarya</taxon>
        <taxon>Basidiomycota</taxon>
        <taxon>Pucciniomycotina</taxon>
        <taxon>Pucciniomycetes</taxon>
        <taxon>Pucciniales</taxon>
        <taxon>Pucciniaceae</taxon>
        <taxon>Puccinia</taxon>
    </lineage>
</organism>
<gene>
    <name evidence="2" type="ORF">PSHT_08113</name>
</gene>
<dbReference type="AlphaFoldDB" id="A0A2S4VS89"/>
<dbReference type="OrthoDB" id="2507489at2759"/>
<reference evidence="2 3" key="1">
    <citation type="submission" date="2017-12" db="EMBL/GenBank/DDBJ databases">
        <title>Gene loss provides genomic basis for host adaptation in cereal stripe rust fungi.</title>
        <authorList>
            <person name="Xia C."/>
        </authorList>
    </citation>
    <scope>NUCLEOTIDE SEQUENCE [LARGE SCALE GENOMIC DNA]</scope>
    <source>
        <strain evidence="2 3">93TX-2</strain>
    </source>
</reference>
<accession>A0A2S4VS89</accession>
<evidence type="ECO:0000313" key="2">
    <source>
        <dbReference type="EMBL" id="POW12371.1"/>
    </source>
</evidence>
<proteinExistence type="predicted"/>
<protein>
    <submittedName>
        <fullName evidence="2">Uncharacterized protein</fullName>
    </submittedName>
</protein>
<reference evidence="3" key="3">
    <citation type="journal article" date="2018" name="Mol. Plant Microbe Interact.">
        <title>Genome sequence resources for the wheat stripe rust pathogen (Puccinia striiformis f. sp. tritici) and the barley stripe rust pathogen (Puccinia striiformis f. sp. hordei).</title>
        <authorList>
            <person name="Xia C."/>
            <person name="Wang M."/>
            <person name="Yin C."/>
            <person name="Cornejo O.E."/>
            <person name="Hulbert S.H."/>
            <person name="Chen X."/>
        </authorList>
    </citation>
    <scope>NUCLEOTIDE SEQUENCE [LARGE SCALE GENOMIC DNA]</scope>
    <source>
        <strain evidence="3">93TX-2</strain>
    </source>
</reference>
<feature type="region of interest" description="Disordered" evidence="1">
    <location>
        <begin position="1"/>
        <end position="27"/>
    </location>
</feature>
<reference evidence="3" key="2">
    <citation type="journal article" date="2018" name="BMC Genomics">
        <title>Genomic insights into host adaptation between the wheat stripe rust pathogen (Puccinia striiformis f. sp. tritici) and the barley stripe rust pathogen (Puccinia striiformis f. sp. hordei).</title>
        <authorList>
            <person name="Xia C."/>
            <person name="Wang M."/>
            <person name="Yin C."/>
            <person name="Cornejo O.E."/>
            <person name="Hulbert S.H."/>
            <person name="Chen X."/>
        </authorList>
    </citation>
    <scope>NUCLEOTIDE SEQUENCE [LARGE SCALE GENOMIC DNA]</scope>
    <source>
        <strain evidence="3">93TX-2</strain>
    </source>
</reference>
<evidence type="ECO:0000313" key="3">
    <source>
        <dbReference type="Proteomes" id="UP000238274"/>
    </source>
</evidence>
<dbReference type="Proteomes" id="UP000238274">
    <property type="component" value="Unassembled WGS sequence"/>
</dbReference>
<name>A0A2S4VS89_9BASI</name>
<keyword evidence="3" id="KW-1185">Reference proteome</keyword>
<evidence type="ECO:0000256" key="1">
    <source>
        <dbReference type="SAM" id="MobiDB-lite"/>
    </source>
</evidence>
<comment type="caution">
    <text evidence="2">The sequence shown here is derived from an EMBL/GenBank/DDBJ whole genome shotgun (WGS) entry which is preliminary data.</text>
</comment>
<sequence>MSLQTATSIPIPSLTNIRRTSSMSQQRHITHPMYTKGPFDITDSPTHDLKDGNNYGIFTSPAAIVVMDPKEGESNLIVDVSSYALRSTALTNDMVYSLTGRMIRNKNGTYKVFYEQCMNLCVGPSSNYIADTGLLLLNKVDVHGFGTIIKLNKVIVEDPDPNKEPHTDLHITLQHNNYDNLSRDSSIFETVYIVPGNKLLAKTHPLFDLGSEVVLVGYISSFNNQWIVTLRCLQ</sequence>
<dbReference type="VEuPathDB" id="FungiDB:PSTT_13081"/>